<protein>
    <recommendedName>
        <fullName evidence="3 11">Shikimate kinase</fullName>
        <shortName evidence="11">SK</shortName>
        <ecNumber evidence="3 11">2.7.1.71</ecNumber>
    </recommendedName>
</protein>
<comment type="catalytic activity">
    <reaction evidence="10 11">
        <text>shikimate + ATP = 3-phosphoshikimate + ADP + H(+)</text>
        <dbReference type="Rhea" id="RHEA:13121"/>
        <dbReference type="ChEBI" id="CHEBI:15378"/>
        <dbReference type="ChEBI" id="CHEBI:30616"/>
        <dbReference type="ChEBI" id="CHEBI:36208"/>
        <dbReference type="ChEBI" id="CHEBI:145989"/>
        <dbReference type="ChEBI" id="CHEBI:456216"/>
        <dbReference type="EC" id="2.7.1.71"/>
    </reaction>
</comment>
<dbReference type="Proteomes" id="UP000253769">
    <property type="component" value="Unassembled WGS sequence"/>
</dbReference>
<dbReference type="AlphaFoldDB" id="A0A369WBS0"/>
<dbReference type="InterPro" id="IPR031322">
    <property type="entry name" value="Shikimate/glucono_kinase"/>
</dbReference>
<dbReference type="Pfam" id="PF01202">
    <property type="entry name" value="SKI"/>
    <property type="match status" value="1"/>
</dbReference>
<dbReference type="UniPathway" id="UPA00053">
    <property type="reaction ID" value="UER00088"/>
</dbReference>
<dbReference type="GO" id="GO:0008652">
    <property type="term" value="P:amino acid biosynthetic process"/>
    <property type="evidence" value="ECO:0007669"/>
    <property type="project" value="UniProtKB-KW"/>
</dbReference>
<keyword evidence="11" id="KW-0479">Metal-binding</keyword>
<dbReference type="PANTHER" id="PTHR21087:SF16">
    <property type="entry name" value="SHIKIMATE KINASE 1, CHLOROPLASTIC"/>
    <property type="match status" value="1"/>
</dbReference>
<keyword evidence="13" id="KW-1185">Reference proteome</keyword>
<proteinExistence type="inferred from homology"/>
<evidence type="ECO:0000256" key="8">
    <source>
        <dbReference type="ARBA" id="ARBA00022840"/>
    </source>
</evidence>
<name>A0A369WBS0_9GAMM</name>
<keyword evidence="6 11" id="KW-0547">Nucleotide-binding</keyword>
<evidence type="ECO:0000256" key="5">
    <source>
        <dbReference type="ARBA" id="ARBA00022679"/>
    </source>
</evidence>
<comment type="pathway">
    <text evidence="1 11">Metabolic intermediate biosynthesis; chorismate biosynthesis; chorismate from D-erythrose 4-phosphate and phosphoenolpyruvate: step 5/7.</text>
</comment>
<dbReference type="GO" id="GO:0005524">
    <property type="term" value="F:ATP binding"/>
    <property type="evidence" value="ECO:0007669"/>
    <property type="project" value="UniProtKB-UniRule"/>
</dbReference>
<dbReference type="EMBL" id="QQOH01000004">
    <property type="protein sequence ID" value="RDE19107.1"/>
    <property type="molecule type" value="Genomic_DNA"/>
</dbReference>
<comment type="caution">
    <text evidence="12">The sequence shown here is derived from an EMBL/GenBank/DDBJ whole genome shotgun (WGS) entry which is preliminary data.</text>
</comment>
<evidence type="ECO:0000313" key="13">
    <source>
        <dbReference type="Proteomes" id="UP000253769"/>
    </source>
</evidence>
<evidence type="ECO:0000256" key="11">
    <source>
        <dbReference type="HAMAP-Rule" id="MF_00109"/>
    </source>
</evidence>
<dbReference type="InterPro" id="IPR023000">
    <property type="entry name" value="Shikimate_kinase_CS"/>
</dbReference>
<feature type="binding site" evidence="11">
    <location>
        <position position="24"/>
    </location>
    <ligand>
        <name>substrate</name>
    </ligand>
</feature>
<evidence type="ECO:0000313" key="12">
    <source>
        <dbReference type="EMBL" id="RDE19107.1"/>
    </source>
</evidence>
<keyword evidence="11" id="KW-0963">Cytoplasm</keyword>
<reference evidence="12 13" key="1">
    <citation type="submission" date="2018-07" db="EMBL/GenBank/DDBJ databases">
        <title>Motiliproteus coralliicola sp. nov., a bacterium isolated from Coral.</title>
        <authorList>
            <person name="Wang G."/>
        </authorList>
    </citation>
    <scope>NUCLEOTIDE SEQUENCE [LARGE SCALE GENOMIC DNA]</scope>
    <source>
        <strain evidence="12 13">C34</strain>
    </source>
</reference>
<dbReference type="GO" id="GO:0005829">
    <property type="term" value="C:cytosol"/>
    <property type="evidence" value="ECO:0007669"/>
    <property type="project" value="TreeGrafter"/>
</dbReference>
<dbReference type="SUPFAM" id="SSF52540">
    <property type="entry name" value="P-loop containing nucleoside triphosphate hydrolases"/>
    <property type="match status" value="1"/>
</dbReference>
<gene>
    <name evidence="11" type="primary">aroK</name>
    <name evidence="12" type="ORF">DV711_16080</name>
</gene>
<sequence>MGAGKSTIGRLLAQELQLEFIDSDKEIETRAGADIPWIFDVEGELGFRKRETNIIDELSQHNNIVLATGGGAILSPDNRRYLQSRGTVVYLHASLQQQLERTAKDRNRPLLQTEDPAKVLSDLMQIRDPLYRDCCDLLIQTDGRRPKSVAREIIRQLEQLEILR</sequence>
<dbReference type="EC" id="2.7.1.71" evidence="3 11"/>
<dbReference type="GO" id="GO:0000287">
    <property type="term" value="F:magnesium ion binding"/>
    <property type="evidence" value="ECO:0007669"/>
    <property type="project" value="UniProtKB-UniRule"/>
</dbReference>
<feature type="binding site" evidence="11">
    <location>
        <position position="48"/>
    </location>
    <ligand>
        <name>substrate</name>
    </ligand>
</feature>
<comment type="similarity">
    <text evidence="2 11">Belongs to the shikimate kinase family.</text>
</comment>
<feature type="binding site" evidence="11">
    <location>
        <position position="144"/>
    </location>
    <ligand>
        <name>ATP</name>
        <dbReference type="ChEBI" id="CHEBI:30616"/>
    </ligand>
</feature>
<dbReference type="Gene3D" id="3.40.50.300">
    <property type="entry name" value="P-loop containing nucleotide triphosphate hydrolases"/>
    <property type="match status" value="1"/>
</dbReference>
<organism evidence="12 13">
    <name type="scientific">Motiliproteus coralliicola</name>
    <dbReference type="NCBI Taxonomy" id="2283196"/>
    <lineage>
        <taxon>Bacteria</taxon>
        <taxon>Pseudomonadati</taxon>
        <taxon>Pseudomonadota</taxon>
        <taxon>Gammaproteobacteria</taxon>
        <taxon>Oceanospirillales</taxon>
        <taxon>Oceanospirillaceae</taxon>
        <taxon>Motiliproteus</taxon>
    </lineage>
</organism>
<feature type="binding site" evidence="11">
    <location>
        <position position="70"/>
    </location>
    <ligand>
        <name>substrate</name>
    </ligand>
</feature>
<dbReference type="PANTHER" id="PTHR21087">
    <property type="entry name" value="SHIKIMATE KINASE"/>
    <property type="match status" value="1"/>
</dbReference>
<dbReference type="GO" id="GO:0009423">
    <property type="term" value="P:chorismate biosynthetic process"/>
    <property type="evidence" value="ECO:0007669"/>
    <property type="project" value="UniProtKB-UniRule"/>
</dbReference>
<keyword evidence="4 11" id="KW-0028">Amino-acid biosynthesis</keyword>
<comment type="cofactor">
    <cofactor evidence="11">
        <name>Mg(2+)</name>
        <dbReference type="ChEBI" id="CHEBI:18420"/>
    </cofactor>
    <text evidence="11">Binds 1 Mg(2+) ion per subunit.</text>
</comment>
<evidence type="ECO:0000256" key="6">
    <source>
        <dbReference type="ARBA" id="ARBA00022741"/>
    </source>
</evidence>
<dbReference type="GO" id="GO:0004765">
    <property type="term" value="F:shikimate kinase activity"/>
    <property type="evidence" value="ECO:0007669"/>
    <property type="project" value="UniProtKB-UniRule"/>
</dbReference>
<keyword evidence="11" id="KW-0460">Magnesium</keyword>
<evidence type="ECO:0000256" key="2">
    <source>
        <dbReference type="ARBA" id="ARBA00006997"/>
    </source>
</evidence>
<dbReference type="GO" id="GO:0009073">
    <property type="term" value="P:aromatic amino acid family biosynthetic process"/>
    <property type="evidence" value="ECO:0007669"/>
    <property type="project" value="UniProtKB-KW"/>
</dbReference>
<feature type="binding site" evidence="11">
    <location>
        <position position="6"/>
    </location>
    <ligand>
        <name>Mg(2+)</name>
        <dbReference type="ChEBI" id="CHEBI:18420"/>
    </ligand>
</feature>
<dbReference type="CDD" id="cd00464">
    <property type="entry name" value="SK"/>
    <property type="match status" value="1"/>
</dbReference>
<dbReference type="HAMAP" id="MF_00109">
    <property type="entry name" value="Shikimate_kinase"/>
    <property type="match status" value="1"/>
</dbReference>
<accession>A0A369WBS0</accession>
<dbReference type="OrthoDB" id="9800332at2"/>
<dbReference type="InterPro" id="IPR000623">
    <property type="entry name" value="Shikimate_kinase/TSH1"/>
</dbReference>
<keyword evidence="9 11" id="KW-0057">Aromatic amino acid biosynthesis</keyword>
<comment type="subcellular location">
    <subcellularLocation>
        <location evidence="11">Cytoplasm</location>
    </subcellularLocation>
</comment>
<evidence type="ECO:0000256" key="9">
    <source>
        <dbReference type="ARBA" id="ARBA00023141"/>
    </source>
</evidence>
<feature type="binding site" evidence="11">
    <location>
        <begin position="2"/>
        <end position="7"/>
    </location>
    <ligand>
        <name>ATP</name>
        <dbReference type="ChEBI" id="CHEBI:30616"/>
    </ligand>
</feature>
<evidence type="ECO:0000256" key="1">
    <source>
        <dbReference type="ARBA" id="ARBA00004842"/>
    </source>
</evidence>
<keyword evidence="8 11" id="KW-0067">ATP-binding</keyword>
<dbReference type="PROSITE" id="PS01128">
    <property type="entry name" value="SHIKIMATE_KINASE"/>
    <property type="match status" value="1"/>
</dbReference>
<evidence type="ECO:0000256" key="10">
    <source>
        <dbReference type="ARBA" id="ARBA00048567"/>
    </source>
</evidence>
<feature type="binding site" evidence="11">
    <location>
        <position position="108"/>
    </location>
    <ligand>
        <name>ATP</name>
        <dbReference type="ChEBI" id="CHEBI:30616"/>
    </ligand>
</feature>
<keyword evidence="5 11" id="KW-0808">Transferase</keyword>
<comment type="subunit">
    <text evidence="11">Monomer.</text>
</comment>
<evidence type="ECO:0000256" key="3">
    <source>
        <dbReference type="ARBA" id="ARBA00012154"/>
    </source>
</evidence>
<keyword evidence="7 11" id="KW-0418">Kinase</keyword>
<evidence type="ECO:0000256" key="7">
    <source>
        <dbReference type="ARBA" id="ARBA00022777"/>
    </source>
</evidence>
<dbReference type="NCBIfam" id="NF003456">
    <property type="entry name" value="PRK05057.1"/>
    <property type="match status" value="1"/>
</dbReference>
<evidence type="ECO:0000256" key="4">
    <source>
        <dbReference type="ARBA" id="ARBA00022605"/>
    </source>
</evidence>
<feature type="binding site" evidence="11">
    <location>
        <position position="127"/>
    </location>
    <ligand>
        <name>substrate</name>
    </ligand>
</feature>
<comment type="function">
    <text evidence="11">Catalyzes the specific phosphorylation of the 3-hydroxyl group of shikimic acid using ATP as a cosubstrate.</text>
</comment>
<dbReference type="PRINTS" id="PR01100">
    <property type="entry name" value="SHIKIMTKNASE"/>
</dbReference>
<dbReference type="InterPro" id="IPR027417">
    <property type="entry name" value="P-loop_NTPase"/>
</dbReference>